<proteinExistence type="predicted"/>
<dbReference type="EMBL" id="QSND01000002">
    <property type="protein sequence ID" value="KAA6451328.1"/>
    <property type="molecule type" value="Genomic_DNA"/>
</dbReference>
<feature type="compositionally biased region" description="Low complexity" evidence="1">
    <location>
        <begin position="647"/>
        <end position="668"/>
    </location>
</feature>
<evidence type="ECO:0000259" key="3">
    <source>
        <dbReference type="Pfam" id="PF26635"/>
    </source>
</evidence>
<keyword evidence="2" id="KW-1133">Transmembrane helix</keyword>
<feature type="transmembrane region" description="Helical" evidence="2">
    <location>
        <begin position="98"/>
        <end position="116"/>
    </location>
</feature>
<feature type="region of interest" description="Disordered" evidence="1">
    <location>
        <begin position="642"/>
        <end position="753"/>
    </location>
</feature>
<feature type="compositionally biased region" description="Basic and acidic residues" evidence="1">
    <location>
        <begin position="736"/>
        <end position="753"/>
    </location>
</feature>
<dbReference type="Pfam" id="PF26635">
    <property type="entry name" value="DUF8208"/>
    <property type="match status" value="1"/>
</dbReference>
<accession>A0A5M8RV00</accession>
<feature type="transmembrane region" description="Helical" evidence="2">
    <location>
        <begin position="292"/>
        <end position="314"/>
    </location>
</feature>
<keyword evidence="2" id="KW-0812">Transmembrane</keyword>
<feature type="region of interest" description="Disordered" evidence="1">
    <location>
        <begin position="410"/>
        <end position="572"/>
    </location>
</feature>
<protein>
    <recommendedName>
        <fullName evidence="3">DUF8208 domain-containing protein</fullName>
    </recommendedName>
</protein>
<evidence type="ECO:0000313" key="4">
    <source>
        <dbReference type="EMBL" id="KAA6451328.1"/>
    </source>
</evidence>
<dbReference type="NCBIfam" id="NF045890">
    <property type="entry name" value="conj_pls20_p028"/>
    <property type="match status" value="1"/>
</dbReference>
<dbReference type="RefSeq" id="WP_148957219.1">
    <property type="nucleotide sequence ID" value="NZ_QSND01000002.1"/>
</dbReference>
<comment type="caution">
    <text evidence="4">The sequence shown here is derived from an EMBL/GenBank/DDBJ whole genome shotgun (WGS) entry which is preliminary data.</text>
</comment>
<keyword evidence="2" id="KW-0472">Membrane</keyword>
<gene>
    <name evidence="4" type="ORF">DX927_11165</name>
</gene>
<feature type="transmembrane region" description="Helical" evidence="2">
    <location>
        <begin position="320"/>
        <end position="339"/>
    </location>
</feature>
<evidence type="ECO:0000256" key="2">
    <source>
        <dbReference type="SAM" id="Phobius"/>
    </source>
</evidence>
<feature type="compositionally biased region" description="Polar residues" evidence="1">
    <location>
        <begin position="521"/>
        <end position="537"/>
    </location>
</feature>
<reference evidence="4 5" key="1">
    <citation type="submission" date="2018-08" db="EMBL/GenBank/DDBJ databases">
        <title>Bacillus phenotypic plasticity.</title>
        <authorList>
            <person name="Hurtado E."/>
        </authorList>
    </citation>
    <scope>NUCLEOTIDE SEQUENCE [LARGE SCALE GENOMIC DNA]</scope>
    <source>
        <strain evidence="4 5">427</strain>
    </source>
</reference>
<feature type="transmembrane region" description="Helical" evidence="2">
    <location>
        <begin position="71"/>
        <end position="89"/>
    </location>
</feature>
<feature type="compositionally biased region" description="Polar residues" evidence="1">
    <location>
        <begin position="669"/>
        <end position="694"/>
    </location>
</feature>
<name>A0A5M8RV00_9BACI</name>
<dbReference type="Proteomes" id="UP000324326">
    <property type="component" value="Unassembled WGS sequence"/>
</dbReference>
<feature type="compositionally biased region" description="Polar residues" evidence="1">
    <location>
        <begin position="499"/>
        <end position="514"/>
    </location>
</feature>
<feature type="compositionally biased region" description="Polar residues" evidence="1">
    <location>
        <begin position="410"/>
        <end position="423"/>
    </location>
</feature>
<organism evidence="4 5">
    <name type="scientific">Bacillus swezeyi</name>
    <dbReference type="NCBI Taxonomy" id="1925020"/>
    <lineage>
        <taxon>Bacteria</taxon>
        <taxon>Bacillati</taxon>
        <taxon>Bacillota</taxon>
        <taxon>Bacilli</taxon>
        <taxon>Bacillales</taxon>
        <taxon>Bacillaceae</taxon>
        <taxon>Bacillus</taxon>
    </lineage>
</organism>
<feature type="transmembrane region" description="Helical" evidence="2">
    <location>
        <begin position="30"/>
        <end position="51"/>
    </location>
</feature>
<feature type="transmembrane region" description="Helical" evidence="2">
    <location>
        <begin position="233"/>
        <end position="254"/>
    </location>
</feature>
<dbReference type="InterPro" id="IPR058066">
    <property type="entry name" value="pXO2-14_N"/>
</dbReference>
<feature type="compositionally biased region" description="Polar residues" evidence="1">
    <location>
        <begin position="483"/>
        <end position="492"/>
    </location>
</feature>
<evidence type="ECO:0000256" key="1">
    <source>
        <dbReference type="SAM" id="MobiDB-lite"/>
    </source>
</evidence>
<feature type="domain" description="DUF8208" evidence="3">
    <location>
        <begin position="15"/>
        <end position="365"/>
    </location>
</feature>
<feature type="compositionally biased region" description="Polar residues" evidence="1">
    <location>
        <begin position="703"/>
        <end position="720"/>
    </location>
</feature>
<evidence type="ECO:0000313" key="5">
    <source>
        <dbReference type="Proteomes" id="UP000324326"/>
    </source>
</evidence>
<sequence>MSAQDILEKFGDMLHVTNVISSIFRQIGEWLLNGLLFVNSIVEKVTMSILTSTDFFQYGPLKDLRNEMAPLIWSLMGLTVILIGFQLMFNKIEKRHNVVLNGLIAVLFIVGGPTMMDLLNKISTNAINDLDHAGAETAGQKIVKNNLADVNYYARQGFEVKKLPDEQRYNNISADNIKYIHFTEVVNLDGVKGEAKEALNNQLVVNDDNKIEMKKLDDGWFGVGKQEYYRWDLNWAVVLVSLLVTVVALIVTIVKVGRIIFDLGFHGIFGTLIAATDISGGQRLKKVINEIFSSYAVLFIMCLLLKIYTLYTGWVGAKDFGWAGWGSMLALLAGSWALIDSPNLVERVLGIDAGLGSGWKTLVSAAAVTKMAGSFGKGAVGAAGYVKDKVAQGVGAAQGMKDAVRENVPSLNKAASDSKNENGALNDDGDKGAQNGIGDSKENSNLRNKQKAPSIPGTNGRSQKRSTQKGNRSSLVSKKASGVYSTDGQGVSPNIPMPLNTSAVSDNVPTGQEAQSEKQLHGTSGHNPIGEHSTQQPVEGAGTNGFDETQNSMIPESTEGIPNTDNIPGLTTERNEQIPSMYGAPGTVLKPGNITPTHNYTPIGQSRWMQNMKNAHAMGYNSAYNTTNAVFKKFRSINPIGKANRNSGAISSGGFSSSSVGHRGSTNSMTSAPNSYSVTPTPAVKNNQSGSSPSAAVKGSNGVEKTTPSSSPVGQQTFKSSEGLVNPAASSLSGVENREEHGNSRNKLRGENE</sequence>
<dbReference type="InterPro" id="IPR058521">
    <property type="entry name" value="DUF8208"/>
</dbReference>
<feature type="compositionally biased region" description="Polar residues" evidence="1">
    <location>
        <begin position="546"/>
        <end position="566"/>
    </location>
</feature>
<dbReference type="AlphaFoldDB" id="A0A5M8RV00"/>